<dbReference type="EMBL" id="JAQSIO010000001">
    <property type="protein sequence ID" value="MDD0813958.1"/>
    <property type="molecule type" value="Genomic_DNA"/>
</dbReference>
<protein>
    <submittedName>
        <fullName evidence="3">Spy/CpxP family protein refolding chaperone</fullName>
    </submittedName>
</protein>
<proteinExistence type="predicted"/>
<evidence type="ECO:0000256" key="2">
    <source>
        <dbReference type="SAM" id="SignalP"/>
    </source>
</evidence>
<feature type="signal peptide" evidence="2">
    <location>
        <begin position="1"/>
        <end position="23"/>
    </location>
</feature>
<dbReference type="RefSeq" id="WP_273925546.1">
    <property type="nucleotide sequence ID" value="NZ_JAQSIO010000001.1"/>
</dbReference>
<comment type="caution">
    <text evidence="3">The sequence shown here is derived from an EMBL/GenBank/DDBJ whole genome shotgun (WGS) entry which is preliminary data.</text>
</comment>
<sequence>MKNTTRLGLSAALLATLSWASWAQTAPTAAPEGSGPAKPAHHEHRMAAPDPAQMQAHFAKRSAELKAKLKITAAQEPAWKAFTDAAQPPASVPKRPDPAEWAKLTTPERIAQMESHQQAKAQHQAKRAQATKALYAALSPEQQKTFDAETLQTMGPPRHPHHPPERDEQRPARQP</sequence>
<dbReference type="Pfam" id="PF07813">
    <property type="entry name" value="LTXXQ"/>
    <property type="match status" value="1"/>
</dbReference>
<feature type="region of interest" description="Disordered" evidence="1">
    <location>
        <begin position="80"/>
        <end position="100"/>
    </location>
</feature>
<gene>
    <name evidence="3" type="ORF">PSQ39_04875</name>
</gene>
<reference evidence="3 4" key="1">
    <citation type="submission" date="2023-02" db="EMBL/GenBank/DDBJ databases">
        <title>Bacterial whole genome sequence for Curvibacter sp. HBC28.</title>
        <authorList>
            <person name="Le V."/>
            <person name="Ko S.-R."/>
            <person name="Ahn C.-Y."/>
            <person name="Oh H.-M."/>
        </authorList>
    </citation>
    <scope>NUCLEOTIDE SEQUENCE [LARGE SCALE GENOMIC DNA]</scope>
    <source>
        <strain evidence="3 4">HBC28</strain>
    </source>
</reference>
<accession>A0ABT5MBM1</accession>
<feature type="compositionally biased region" description="Polar residues" evidence="1">
    <location>
        <begin position="140"/>
        <end position="153"/>
    </location>
</feature>
<feature type="compositionally biased region" description="Low complexity" evidence="1">
    <location>
        <begin position="118"/>
        <end position="133"/>
    </location>
</feature>
<organism evidence="3 4">
    <name type="scientific">Curvibacter microcysteis</name>
    <dbReference type="NCBI Taxonomy" id="3026419"/>
    <lineage>
        <taxon>Bacteria</taxon>
        <taxon>Pseudomonadati</taxon>
        <taxon>Pseudomonadota</taxon>
        <taxon>Betaproteobacteria</taxon>
        <taxon>Burkholderiales</taxon>
        <taxon>Comamonadaceae</taxon>
        <taxon>Curvibacter</taxon>
    </lineage>
</organism>
<feature type="region of interest" description="Disordered" evidence="1">
    <location>
        <begin position="113"/>
        <end position="175"/>
    </location>
</feature>
<name>A0ABT5MBM1_9BURK</name>
<keyword evidence="4" id="KW-1185">Reference proteome</keyword>
<feature type="chain" id="PRO_5047295031" evidence="2">
    <location>
        <begin position="24"/>
        <end position="175"/>
    </location>
</feature>
<keyword evidence="2" id="KW-0732">Signal</keyword>
<feature type="region of interest" description="Disordered" evidence="1">
    <location>
        <begin position="26"/>
        <end position="49"/>
    </location>
</feature>
<evidence type="ECO:0000313" key="4">
    <source>
        <dbReference type="Proteomes" id="UP001528672"/>
    </source>
</evidence>
<feature type="compositionally biased region" description="Basic and acidic residues" evidence="1">
    <location>
        <begin position="162"/>
        <end position="175"/>
    </location>
</feature>
<dbReference type="InterPro" id="IPR012899">
    <property type="entry name" value="LTXXQ"/>
</dbReference>
<evidence type="ECO:0000256" key="1">
    <source>
        <dbReference type="SAM" id="MobiDB-lite"/>
    </source>
</evidence>
<dbReference type="Proteomes" id="UP001528672">
    <property type="component" value="Unassembled WGS sequence"/>
</dbReference>
<evidence type="ECO:0000313" key="3">
    <source>
        <dbReference type="EMBL" id="MDD0813958.1"/>
    </source>
</evidence>